<keyword evidence="2" id="KW-1185">Reference proteome</keyword>
<dbReference type="WBParaSite" id="SSLN_0001953601-mRNA-1">
    <property type="protein sequence ID" value="SSLN_0001953601-mRNA-1"/>
    <property type="gene ID" value="SSLN_0001953601"/>
</dbReference>
<accession>A0A183TQS2</accession>
<dbReference type="Proteomes" id="UP000275846">
    <property type="component" value="Unassembled WGS sequence"/>
</dbReference>
<organism evidence="3">
    <name type="scientific">Schistocephalus solidus</name>
    <name type="common">Tapeworm</name>
    <dbReference type="NCBI Taxonomy" id="70667"/>
    <lineage>
        <taxon>Eukaryota</taxon>
        <taxon>Metazoa</taxon>
        <taxon>Spiralia</taxon>
        <taxon>Lophotrochozoa</taxon>
        <taxon>Platyhelminthes</taxon>
        <taxon>Cestoda</taxon>
        <taxon>Eucestoda</taxon>
        <taxon>Diphyllobothriidea</taxon>
        <taxon>Diphyllobothriidae</taxon>
        <taxon>Schistocephalus</taxon>
    </lineage>
</organism>
<dbReference type="AlphaFoldDB" id="A0A183TQS2"/>
<gene>
    <name evidence="1" type="ORF">SSLN_LOCUS18820</name>
</gene>
<reference evidence="1 2" key="2">
    <citation type="submission" date="2018-11" db="EMBL/GenBank/DDBJ databases">
        <authorList>
            <consortium name="Pathogen Informatics"/>
        </authorList>
    </citation>
    <scope>NUCLEOTIDE SEQUENCE [LARGE SCALE GENOMIC DNA]</scope>
    <source>
        <strain evidence="1 2">NST_G2</strain>
    </source>
</reference>
<evidence type="ECO:0000313" key="3">
    <source>
        <dbReference type="WBParaSite" id="SSLN_0001953601-mRNA-1"/>
    </source>
</evidence>
<evidence type="ECO:0000313" key="1">
    <source>
        <dbReference type="EMBL" id="VDM05206.1"/>
    </source>
</evidence>
<proteinExistence type="predicted"/>
<name>A0A183TQS2_SCHSO</name>
<sequence length="65" mass="6779">MEDPALTIHTTSPAFAMVEVGRALSTAVGKATTIRIISSRNTSPTPPPANQCPCIEALLTGLVMQ</sequence>
<evidence type="ECO:0000313" key="2">
    <source>
        <dbReference type="Proteomes" id="UP000275846"/>
    </source>
</evidence>
<dbReference type="EMBL" id="UYSU01045417">
    <property type="protein sequence ID" value="VDM05206.1"/>
    <property type="molecule type" value="Genomic_DNA"/>
</dbReference>
<protein>
    <submittedName>
        <fullName evidence="3">Alba domain-containing protein</fullName>
    </submittedName>
</protein>
<reference evidence="3" key="1">
    <citation type="submission" date="2016-06" db="UniProtKB">
        <authorList>
            <consortium name="WormBaseParasite"/>
        </authorList>
    </citation>
    <scope>IDENTIFICATION</scope>
</reference>